<evidence type="ECO:0000256" key="8">
    <source>
        <dbReference type="ARBA" id="ARBA00022741"/>
    </source>
</evidence>
<comment type="similarity">
    <text evidence="17">In the N-terminal section; belongs to the thiamine-phosphate synthase family.</text>
</comment>
<evidence type="ECO:0000256" key="12">
    <source>
        <dbReference type="ARBA" id="ARBA00022977"/>
    </source>
</evidence>
<dbReference type="GO" id="GO:0005737">
    <property type="term" value="C:cytoplasm"/>
    <property type="evidence" value="ECO:0007669"/>
    <property type="project" value="TreeGrafter"/>
</dbReference>
<dbReference type="GO" id="GO:0004789">
    <property type="term" value="F:thiamine-phosphate diphosphorylase activity"/>
    <property type="evidence" value="ECO:0007669"/>
    <property type="project" value="UniProtKB-EC"/>
</dbReference>
<comment type="catalytic activity">
    <reaction evidence="15">
        <text>2-[(2R,5Z)-2-carboxy-4-methylthiazol-5(2H)-ylidene]ethyl phosphate + 4-amino-2-methyl-5-(diphosphooxymethyl)pyrimidine + 2 H(+) = thiamine phosphate + CO2 + diphosphate</text>
        <dbReference type="Rhea" id="RHEA:47844"/>
        <dbReference type="ChEBI" id="CHEBI:15378"/>
        <dbReference type="ChEBI" id="CHEBI:16526"/>
        <dbReference type="ChEBI" id="CHEBI:33019"/>
        <dbReference type="ChEBI" id="CHEBI:37575"/>
        <dbReference type="ChEBI" id="CHEBI:57841"/>
        <dbReference type="ChEBI" id="CHEBI:62899"/>
        <dbReference type="EC" id="2.5.1.3"/>
    </reaction>
</comment>
<evidence type="ECO:0000256" key="15">
    <source>
        <dbReference type="ARBA" id="ARBA00047883"/>
    </source>
</evidence>
<dbReference type="Gene3D" id="3.20.20.70">
    <property type="entry name" value="Aldolase class I"/>
    <property type="match status" value="1"/>
</dbReference>
<evidence type="ECO:0000256" key="13">
    <source>
        <dbReference type="ARBA" id="ARBA00047334"/>
    </source>
</evidence>
<reference evidence="19" key="1">
    <citation type="submission" date="2020-11" db="EMBL/GenBank/DDBJ databases">
        <authorList>
            <consortium name="DOE Joint Genome Institute"/>
            <person name="Ahrendt S."/>
            <person name="Riley R."/>
            <person name="Andreopoulos W."/>
            <person name="Labutti K."/>
            <person name="Pangilinan J."/>
            <person name="Ruiz-Duenas F.J."/>
            <person name="Barrasa J.M."/>
            <person name="Sanchez-Garcia M."/>
            <person name="Camarero S."/>
            <person name="Miyauchi S."/>
            <person name="Serrano A."/>
            <person name="Linde D."/>
            <person name="Babiker R."/>
            <person name="Drula E."/>
            <person name="Ayuso-Fernandez I."/>
            <person name="Pacheco R."/>
            <person name="Padilla G."/>
            <person name="Ferreira P."/>
            <person name="Barriuso J."/>
            <person name="Kellner H."/>
            <person name="Castanera R."/>
            <person name="Alfaro M."/>
            <person name="Ramirez L."/>
            <person name="Pisabarro A.G."/>
            <person name="Kuo A."/>
            <person name="Tritt A."/>
            <person name="Lipzen A."/>
            <person name="He G."/>
            <person name="Yan M."/>
            <person name="Ng V."/>
            <person name="Cullen D."/>
            <person name="Martin F."/>
            <person name="Rosso M.-N."/>
            <person name="Henrissat B."/>
            <person name="Hibbett D."/>
            <person name="Martinez A.T."/>
            <person name="Grigoriev I.V."/>
        </authorList>
    </citation>
    <scope>NUCLEOTIDE SEQUENCE</scope>
    <source>
        <strain evidence="19">ATCC 90797</strain>
    </source>
</reference>
<dbReference type="CDD" id="cd00564">
    <property type="entry name" value="TMP_TenI"/>
    <property type="match status" value="1"/>
</dbReference>
<evidence type="ECO:0000256" key="7">
    <source>
        <dbReference type="ARBA" id="ARBA00022723"/>
    </source>
</evidence>
<keyword evidence="20" id="KW-1185">Reference proteome</keyword>
<keyword evidence="8" id="KW-0547">Nucleotide-binding</keyword>
<evidence type="ECO:0000256" key="6">
    <source>
        <dbReference type="ARBA" id="ARBA00022679"/>
    </source>
</evidence>
<comment type="catalytic activity">
    <reaction evidence="13">
        <text>4-methyl-5-(2-phosphooxyethyl)-thiazole + 4-amino-2-methyl-5-(diphosphooxymethyl)pyrimidine + H(+) = thiamine phosphate + diphosphate</text>
        <dbReference type="Rhea" id="RHEA:22328"/>
        <dbReference type="ChEBI" id="CHEBI:15378"/>
        <dbReference type="ChEBI" id="CHEBI:33019"/>
        <dbReference type="ChEBI" id="CHEBI:37575"/>
        <dbReference type="ChEBI" id="CHEBI:57841"/>
        <dbReference type="ChEBI" id="CHEBI:58296"/>
        <dbReference type="EC" id="2.5.1.3"/>
    </reaction>
</comment>
<comment type="catalytic activity">
    <reaction evidence="14">
        <text>2-(2-carboxy-4-methylthiazol-5-yl)ethyl phosphate + 4-amino-2-methyl-5-(diphosphooxymethyl)pyrimidine + 2 H(+) = thiamine phosphate + CO2 + diphosphate</text>
        <dbReference type="Rhea" id="RHEA:47848"/>
        <dbReference type="ChEBI" id="CHEBI:15378"/>
        <dbReference type="ChEBI" id="CHEBI:16526"/>
        <dbReference type="ChEBI" id="CHEBI:33019"/>
        <dbReference type="ChEBI" id="CHEBI:37575"/>
        <dbReference type="ChEBI" id="CHEBI:57841"/>
        <dbReference type="ChEBI" id="CHEBI:62890"/>
        <dbReference type="EC" id="2.5.1.3"/>
    </reaction>
</comment>
<dbReference type="InterPro" id="IPR022998">
    <property type="entry name" value="ThiamineP_synth_TenI"/>
</dbReference>
<evidence type="ECO:0000259" key="18">
    <source>
        <dbReference type="Pfam" id="PF02581"/>
    </source>
</evidence>
<dbReference type="InterPro" id="IPR029056">
    <property type="entry name" value="Ribokinase-like"/>
</dbReference>
<dbReference type="GO" id="GO:0005524">
    <property type="term" value="F:ATP binding"/>
    <property type="evidence" value="ECO:0007669"/>
    <property type="project" value="UniProtKB-KW"/>
</dbReference>
<evidence type="ECO:0000256" key="17">
    <source>
        <dbReference type="ARBA" id="ARBA00061283"/>
    </source>
</evidence>
<keyword evidence="10" id="KW-0067">ATP-binding</keyword>
<evidence type="ECO:0000313" key="19">
    <source>
        <dbReference type="EMBL" id="KAF9501142.1"/>
    </source>
</evidence>
<keyword evidence="12" id="KW-0784">Thiamine biosynthesis</keyword>
<protein>
    <submittedName>
        <fullName evidence="19">Thiamine biosynthetic bifunctional enzyme Thi4</fullName>
    </submittedName>
</protein>
<organism evidence="19 20">
    <name type="scientific">Pleurotus eryngii</name>
    <name type="common">Boletus of the steppes</name>
    <dbReference type="NCBI Taxonomy" id="5323"/>
    <lineage>
        <taxon>Eukaryota</taxon>
        <taxon>Fungi</taxon>
        <taxon>Dikarya</taxon>
        <taxon>Basidiomycota</taxon>
        <taxon>Agaricomycotina</taxon>
        <taxon>Agaricomycetes</taxon>
        <taxon>Agaricomycetidae</taxon>
        <taxon>Agaricales</taxon>
        <taxon>Pleurotineae</taxon>
        <taxon>Pleurotaceae</taxon>
        <taxon>Pleurotus</taxon>
    </lineage>
</organism>
<dbReference type="AlphaFoldDB" id="A0A9P6DDS3"/>
<dbReference type="NCBIfam" id="TIGR00693">
    <property type="entry name" value="thiE"/>
    <property type="match status" value="1"/>
</dbReference>
<keyword evidence="9" id="KW-0418">Kinase</keyword>
<dbReference type="SUPFAM" id="SSF51391">
    <property type="entry name" value="Thiamin phosphate synthase"/>
    <property type="match status" value="1"/>
</dbReference>
<dbReference type="InterPro" id="IPR036206">
    <property type="entry name" value="ThiamineP_synth_sf"/>
</dbReference>
<comment type="similarity">
    <text evidence="16">In the C-terminal section; belongs to the Thz kinase family.</text>
</comment>
<dbReference type="CDD" id="cd01170">
    <property type="entry name" value="THZ_kinase"/>
    <property type="match status" value="1"/>
</dbReference>
<keyword evidence="7" id="KW-0479">Metal-binding</keyword>
<dbReference type="InterPro" id="IPR034291">
    <property type="entry name" value="TMP_synthase"/>
</dbReference>
<dbReference type="PRINTS" id="PR01099">
    <property type="entry name" value="HYETHTZKNASE"/>
</dbReference>
<evidence type="ECO:0000256" key="4">
    <source>
        <dbReference type="ARBA" id="ARBA00004868"/>
    </source>
</evidence>
<evidence type="ECO:0000256" key="3">
    <source>
        <dbReference type="ARBA" id="ARBA00003814"/>
    </source>
</evidence>
<dbReference type="NCBIfam" id="NF006830">
    <property type="entry name" value="PRK09355.1"/>
    <property type="match status" value="1"/>
</dbReference>
<dbReference type="EMBL" id="MU154524">
    <property type="protein sequence ID" value="KAF9501142.1"/>
    <property type="molecule type" value="Genomic_DNA"/>
</dbReference>
<comment type="pathway">
    <text evidence="5">Cofactor biosynthesis; thiamine diphosphate biosynthesis; thiamine phosphate from 4-amino-2-methyl-5-diphosphomethylpyrimidine and 4-methyl-5-(2-phosphoethyl)-thiazole: step 1/1.</text>
</comment>
<evidence type="ECO:0000256" key="1">
    <source>
        <dbReference type="ARBA" id="ARBA00001771"/>
    </source>
</evidence>
<accession>A0A9P6DDS3</accession>
<dbReference type="HAMAP" id="MF_00228">
    <property type="entry name" value="Thz_kinase"/>
    <property type="match status" value="1"/>
</dbReference>
<dbReference type="Proteomes" id="UP000807025">
    <property type="component" value="Unassembled WGS sequence"/>
</dbReference>
<dbReference type="InterPro" id="IPR000417">
    <property type="entry name" value="Hyethyz_kinase"/>
</dbReference>
<dbReference type="OrthoDB" id="4994at2759"/>
<evidence type="ECO:0000313" key="20">
    <source>
        <dbReference type="Proteomes" id="UP000807025"/>
    </source>
</evidence>
<keyword evidence="11" id="KW-0460">Magnesium</keyword>
<keyword evidence="6" id="KW-0808">Transferase</keyword>
<dbReference type="PANTHER" id="PTHR20857:SF23">
    <property type="entry name" value="THIAMINE BIOSYNTHETIC BIFUNCTIONAL ENZYME"/>
    <property type="match status" value="1"/>
</dbReference>
<evidence type="ECO:0000256" key="11">
    <source>
        <dbReference type="ARBA" id="ARBA00022842"/>
    </source>
</evidence>
<evidence type="ECO:0000256" key="16">
    <source>
        <dbReference type="ARBA" id="ARBA00061146"/>
    </source>
</evidence>
<dbReference type="PANTHER" id="PTHR20857">
    <property type="entry name" value="THIAMINE-PHOSPHATE PYROPHOSPHORYLASE"/>
    <property type="match status" value="1"/>
</dbReference>
<dbReference type="SUPFAM" id="SSF53613">
    <property type="entry name" value="Ribokinase-like"/>
    <property type="match status" value="1"/>
</dbReference>
<dbReference type="Pfam" id="PF02581">
    <property type="entry name" value="TMP-TENI"/>
    <property type="match status" value="1"/>
</dbReference>
<evidence type="ECO:0000256" key="9">
    <source>
        <dbReference type="ARBA" id="ARBA00022777"/>
    </source>
</evidence>
<feature type="domain" description="Thiamine phosphate synthase/TenI" evidence="18">
    <location>
        <begin position="9"/>
        <end position="201"/>
    </location>
</feature>
<dbReference type="FunFam" id="3.20.20.70:FF:000104">
    <property type="entry name" value="Thiamine biosynthetic bifunctional enzyme"/>
    <property type="match status" value="1"/>
</dbReference>
<name>A0A9P6DDS3_PLEER</name>
<dbReference type="HAMAP" id="MF_00097">
    <property type="entry name" value="TMP_synthase"/>
    <property type="match status" value="1"/>
</dbReference>
<dbReference type="GO" id="GO:0009228">
    <property type="term" value="P:thiamine biosynthetic process"/>
    <property type="evidence" value="ECO:0007669"/>
    <property type="project" value="UniProtKB-KW"/>
</dbReference>
<evidence type="ECO:0000256" key="2">
    <source>
        <dbReference type="ARBA" id="ARBA00001946"/>
    </source>
</evidence>
<gene>
    <name evidence="19" type="ORF">BDN71DRAFT_1461336</name>
</gene>
<dbReference type="Pfam" id="PF02110">
    <property type="entry name" value="HK"/>
    <property type="match status" value="1"/>
</dbReference>
<evidence type="ECO:0000256" key="10">
    <source>
        <dbReference type="ARBA" id="ARBA00022840"/>
    </source>
</evidence>
<dbReference type="Gene3D" id="3.40.1190.20">
    <property type="match status" value="1"/>
</dbReference>
<dbReference type="NCBIfam" id="TIGR00694">
    <property type="entry name" value="thiM"/>
    <property type="match status" value="1"/>
</dbReference>
<evidence type="ECO:0000256" key="14">
    <source>
        <dbReference type="ARBA" id="ARBA00047851"/>
    </source>
</evidence>
<comment type="cofactor">
    <cofactor evidence="2">
        <name>Mg(2+)</name>
        <dbReference type="ChEBI" id="CHEBI:18420"/>
    </cofactor>
</comment>
<comment type="function">
    <text evidence="3">Condenses 4-methyl-5-(beta-hydroxyethyl)thiazole monophosphate (THZ-P) and 2-methyl-4-amino-5-hydroxymethyl pyrimidine pyrophosphate (HMP-PP) to form thiamine monophosphate (TMP).</text>
</comment>
<sequence>MSKQIDYSLYLVTWRELLPPGKDFYESLEESLQGGVTIVQIREKATETREFVKIAAKSKAICDKYNVPLIINDRVDVALAVNASGVHVGQTDMPVDVVKRLLPIGSIVGVSCNNLDHVKVAVNDGVDYIGIGSVWSTKTKSLTSPLVGVRGVGVLLDALEGTEIKAVAIGGIKSTNLLRTLYGAVSQRGHILDGVAVVSDIVASRNPQNAAANLSAIIHKFKAQKHIVPAMISTPLTSEGVLKQVLDIFVAIKKTNPLIHQITNTVVSTQSANITLALGASPIMATSAKEMQDLSKIPGALLVNIGTLVDDTKEGMLASGLYANLARKPVVLDPVGVGASQYRKDTINELLDTWQVSVIKGNAGELAALSGTSEVESKGVDSVGDGFRDPISFVRNLARKERCVVALTGKVDYVSDGKLVIALHNGHEMLGRITGSGCMVGSCIASFCAGQASLPHDDEIITRGFANQYMLCAAVGGITVLNVAAEMAVASGNVHGTGTFLSALIDTLFQLSPEDITGHASIRICT</sequence>
<comment type="catalytic activity">
    <reaction evidence="1">
        <text>5-(2-hydroxyethyl)-4-methylthiazole + ATP = 4-methyl-5-(2-phosphooxyethyl)-thiazole + ADP + H(+)</text>
        <dbReference type="Rhea" id="RHEA:24212"/>
        <dbReference type="ChEBI" id="CHEBI:15378"/>
        <dbReference type="ChEBI" id="CHEBI:17957"/>
        <dbReference type="ChEBI" id="CHEBI:30616"/>
        <dbReference type="ChEBI" id="CHEBI:58296"/>
        <dbReference type="ChEBI" id="CHEBI:456216"/>
        <dbReference type="EC" id="2.7.1.50"/>
    </reaction>
</comment>
<dbReference type="InterPro" id="IPR013785">
    <property type="entry name" value="Aldolase_TIM"/>
</dbReference>
<proteinExistence type="inferred from homology"/>
<comment type="pathway">
    <text evidence="4">Cofactor biosynthesis; thiamine diphosphate biosynthesis; 4-methyl-5-(2-phosphoethyl)-thiazole from 5-(2-hydroxyethyl)-4-methylthiazole: step 1/1.</text>
</comment>
<evidence type="ECO:0000256" key="5">
    <source>
        <dbReference type="ARBA" id="ARBA00005165"/>
    </source>
</evidence>
<dbReference type="GO" id="GO:0000287">
    <property type="term" value="F:magnesium ion binding"/>
    <property type="evidence" value="ECO:0007669"/>
    <property type="project" value="InterPro"/>
</dbReference>
<comment type="caution">
    <text evidence="19">The sequence shown here is derived from an EMBL/GenBank/DDBJ whole genome shotgun (WGS) entry which is preliminary data.</text>
</comment>
<dbReference type="GO" id="GO:0004417">
    <property type="term" value="F:hydroxyethylthiazole kinase activity"/>
    <property type="evidence" value="ECO:0007669"/>
    <property type="project" value="UniProtKB-EC"/>
</dbReference>